<accession>A0AAV4LL21</accession>
<evidence type="ECO:0000313" key="3">
    <source>
        <dbReference type="Proteomes" id="UP001057291"/>
    </source>
</evidence>
<reference evidence="2" key="1">
    <citation type="journal article" date="2023" name="Int. J. Syst. Evol. Microbiol.">
        <title>Collibacillus ludicampi gen. nov., sp. nov., a new soil bacterium of the family Alicyclobacillaceae.</title>
        <authorList>
            <person name="Jojima T."/>
            <person name="Ioku Y."/>
            <person name="Fukuta Y."/>
            <person name="Shirasaka N."/>
            <person name="Matsumura Y."/>
            <person name="Mori M."/>
        </authorList>
    </citation>
    <scope>NUCLEOTIDE SEQUENCE</scope>
    <source>
        <strain evidence="2">TP075</strain>
    </source>
</reference>
<dbReference type="AlphaFoldDB" id="A0AAV4LL21"/>
<evidence type="ECO:0000256" key="1">
    <source>
        <dbReference type="SAM" id="MobiDB-lite"/>
    </source>
</evidence>
<sequence length="323" mass="38388">MGERIVSKQKKQTTTNQLDLFDVLEDIQWEDEKKAGEKQSPESLVVGDIVKVKTWNGDILVGRYVTRGFWDGRDLERPTHYYFDVDGKFFEFNPYLNEWIYVGHDDSYQPPRKDDLVEKLIERLRNVPYTERINAFHAFKQEYPYLSYEYHPYVSEAWRKAIVSVTTEQDVLDAKKTYAWTRPAPKFVQEYIAKHIFPLKGEKRLKAIYQMRWCDWKCTPRGYKNEGWFIGYYPDFGGYSHPVLQKFIAETTSLGNLKTFVRYMQYQTNRFEENPPGLFWLEEDGEVLEVMIPLDSQPAEPPQEEEDEPEFENHVDDDFEEAS</sequence>
<dbReference type="Proteomes" id="UP001057291">
    <property type="component" value="Unassembled WGS sequence"/>
</dbReference>
<name>A0AAV4LL21_9BACL</name>
<protein>
    <recommendedName>
        <fullName evidence="4">DUF1642 domain-containing protein</fullName>
    </recommendedName>
</protein>
<dbReference type="EMBL" id="BOQE01000002">
    <property type="protein sequence ID" value="GIM48503.1"/>
    <property type="molecule type" value="Genomic_DNA"/>
</dbReference>
<organism evidence="2 3">
    <name type="scientific">Collibacillus ludicampi</name>
    <dbReference type="NCBI Taxonomy" id="2771369"/>
    <lineage>
        <taxon>Bacteria</taxon>
        <taxon>Bacillati</taxon>
        <taxon>Bacillota</taxon>
        <taxon>Bacilli</taxon>
        <taxon>Bacillales</taxon>
        <taxon>Alicyclobacillaceae</taxon>
        <taxon>Collibacillus</taxon>
    </lineage>
</organism>
<evidence type="ECO:0008006" key="4">
    <source>
        <dbReference type="Google" id="ProtNLM"/>
    </source>
</evidence>
<proteinExistence type="predicted"/>
<feature type="region of interest" description="Disordered" evidence="1">
    <location>
        <begin position="294"/>
        <end position="323"/>
    </location>
</feature>
<evidence type="ECO:0000313" key="2">
    <source>
        <dbReference type="EMBL" id="GIM48503.1"/>
    </source>
</evidence>
<keyword evidence="3" id="KW-1185">Reference proteome</keyword>
<comment type="caution">
    <text evidence="2">The sequence shown here is derived from an EMBL/GenBank/DDBJ whole genome shotgun (WGS) entry which is preliminary data.</text>
</comment>
<gene>
    <name evidence="2" type="ORF">DNHGIG_40520</name>
</gene>